<dbReference type="EMBL" id="JAEQNE010000002">
    <property type="protein sequence ID" value="MBL0391145.1"/>
    <property type="molecule type" value="Genomic_DNA"/>
</dbReference>
<dbReference type="RefSeq" id="WP_201673799.1">
    <property type="nucleotide sequence ID" value="NZ_JAEQNE010000002.1"/>
</dbReference>
<dbReference type="AlphaFoldDB" id="A0A936YX71"/>
<evidence type="ECO:0000313" key="2">
    <source>
        <dbReference type="Proteomes" id="UP000599109"/>
    </source>
</evidence>
<accession>A0A936YX71</accession>
<organism evidence="1 2">
    <name type="scientific">Ramlibacter monticola</name>
    <dbReference type="NCBI Taxonomy" id="1926872"/>
    <lineage>
        <taxon>Bacteria</taxon>
        <taxon>Pseudomonadati</taxon>
        <taxon>Pseudomonadota</taxon>
        <taxon>Betaproteobacteria</taxon>
        <taxon>Burkholderiales</taxon>
        <taxon>Comamonadaceae</taxon>
        <taxon>Ramlibacter</taxon>
    </lineage>
</organism>
<protein>
    <submittedName>
        <fullName evidence="1">Uncharacterized protein</fullName>
    </submittedName>
</protein>
<reference evidence="1 2" key="1">
    <citation type="journal article" date="2017" name="Int. J. Syst. Evol. Microbiol.">
        <title>Ramlibacter monticola sp. nov., isolated from forest soil.</title>
        <authorList>
            <person name="Chaudhary D.K."/>
            <person name="Kim J."/>
        </authorList>
    </citation>
    <scope>NUCLEOTIDE SEQUENCE [LARGE SCALE GENOMIC DNA]</scope>
    <source>
        <strain evidence="1 2">KACC 19175</strain>
    </source>
</reference>
<name>A0A936YX71_9BURK</name>
<keyword evidence="2" id="KW-1185">Reference proteome</keyword>
<evidence type="ECO:0000313" key="1">
    <source>
        <dbReference type="EMBL" id="MBL0391145.1"/>
    </source>
</evidence>
<proteinExistence type="predicted"/>
<dbReference type="Proteomes" id="UP000599109">
    <property type="component" value="Unassembled WGS sequence"/>
</dbReference>
<comment type="caution">
    <text evidence="1">The sequence shown here is derived from an EMBL/GenBank/DDBJ whole genome shotgun (WGS) entry which is preliminary data.</text>
</comment>
<sequence length="69" mass="8005">MLQFVIRSVTRNVYVERVQALGGIGRLSHIMRFDDVDSFRGVCDADDLRFTYPLVFSELRRVVEKSLVL</sequence>
<gene>
    <name evidence="1" type="ORF">JJ685_08340</name>
</gene>